<reference evidence="1 2" key="1">
    <citation type="journal article" date="2018" name="Front. Microbiol.">
        <title>Prospects for Fungal Bioremediation of Acidic Radioactive Waste Sites: Characterization and Genome Sequence of Rhodotorula taiwanensis MD1149.</title>
        <authorList>
            <person name="Tkavc R."/>
            <person name="Matrosova V.Y."/>
            <person name="Grichenko O.E."/>
            <person name="Gostincar C."/>
            <person name="Volpe R.P."/>
            <person name="Klimenkova P."/>
            <person name="Gaidamakova E.K."/>
            <person name="Zhou C.E."/>
            <person name="Stewart B.J."/>
            <person name="Lyman M.G."/>
            <person name="Malfatti S.A."/>
            <person name="Rubinfeld B."/>
            <person name="Courtot M."/>
            <person name="Singh J."/>
            <person name="Dalgard C.L."/>
            <person name="Hamilton T."/>
            <person name="Frey K.G."/>
            <person name="Gunde-Cimerman N."/>
            <person name="Dugan L."/>
            <person name="Daly M.J."/>
        </authorList>
    </citation>
    <scope>NUCLEOTIDE SEQUENCE [LARGE SCALE GENOMIC DNA]</scope>
    <source>
        <strain evidence="1 2">MD1149</strain>
    </source>
</reference>
<accession>A0A2S5B0Y6</accession>
<dbReference type="EMBL" id="PJQD01000116">
    <property type="protein sequence ID" value="POY70447.1"/>
    <property type="molecule type" value="Genomic_DNA"/>
</dbReference>
<sequence>MTSAREASSRHYLDELDLQAAGRHFRQAAHEAETGGDRLGDIARRELRDGWETMNGLMESRPWPGGRRARHAADFTEWDGVKKLVGDTVHKVAEQAPVGWRATTEALLDENPSFARLSDRELRDDARIHADFARRYGRYALRDPTLPLAAQDGKQAIRQVGMVGRDAFEVARRTVGDRTLLPVGRLVFGASRREGAELLGAAAIAGASAAAGIALLEHEVRAVRRCRAQRNKSSSRRQAGQV</sequence>
<dbReference type="OrthoDB" id="2528686at2759"/>
<protein>
    <submittedName>
        <fullName evidence="1">Uncharacterized protein</fullName>
    </submittedName>
</protein>
<evidence type="ECO:0000313" key="2">
    <source>
        <dbReference type="Proteomes" id="UP000237144"/>
    </source>
</evidence>
<name>A0A2S5B0Y6_9BASI</name>
<dbReference type="AlphaFoldDB" id="A0A2S5B0Y6"/>
<dbReference type="Proteomes" id="UP000237144">
    <property type="component" value="Unassembled WGS sequence"/>
</dbReference>
<comment type="caution">
    <text evidence="1">The sequence shown here is derived from an EMBL/GenBank/DDBJ whole genome shotgun (WGS) entry which is preliminary data.</text>
</comment>
<evidence type="ECO:0000313" key="1">
    <source>
        <dbReference type="EMBL" id="POY70447.1"/>
    </source>
</evidence>
<gene>
    <name evidence="1" type="ORF">BMF94_6515</name>
</gene>
<organism evidence="1 2">
    <name type="scientific">Rhodotorula taiwanensis</name>
    <dbReference type="NCBI Taxonomy" id="741276"/>
    <lineage>
        <taxon>Eukaryota</taxon>
        <taxon>Fungi</taxon>
        <taxon>Dikarya</taxon>
        <taxon>Basidiomycota</taxon>
        <taxon>Pucciniomycotina</taxon>
        <taxon>Microbotryomycetes</taxon>
        <taxon>Sporidiobolales</taxon>
        <taxon>Sporidiobolaceae</taxon>
        <taxon>Rhodotorula</taxon>
    </lineage>
</organism>
<keyword evidence="2" id="KW-1185">Reference proteome</keyword>
<proteinExistence type="predicted"/>